<evidence type="ECO:0000259" key="3">
    <source>
        <dbReference type="Pfam" id="PF05257"/>
    </source>
</evidence>
<sequence length="882" mass="95937">MTTNIVEQILVELMLDTSKFAAQADKAEKKNQALEKSLDKTEKASKQAGKANEELAKKYHSSIEQIAKMGQELAKVTKELTKFFGAIIGSTGLFKLANDAAHANMEVSKLSGQLGMATASITDWQNAAGAFGGSAQGMTASLTGIKQAMNGLVMFGDASMLPYFNALGVSVVDDAGKVRKLDDVMLDLADSFQKMPKEQAYTIGKKMGFDDGTINALISGRKELQEILDIQKKMYHSDGEAIARSRELTKQQAILSAHWQSMKQLVGDALTPILLTLIKVVNSFFEFLQRHEKVVKAVFQTAAIVIGVLLIPTLLSAGRALLAFIAPFTPLIRLMGALGVAISPVIAAVTALAGAFVLLYDDYDTWAKGGKSLFDWSSFSAGIKDSKMSVDTLCTAFGNLVDAVKNNTIPTLKGYAEILGKLVRGDFTGAAKQAKQMIDNYSDIATGIIADAMGEKKEDVAGFIGESMYRLFHGGKDYFEQNGIQKPVEANAPAKAKKTAETAQAAADYATSHALKASAEKCAEYVNNALRAQGIKIWGHGRDVAGNLLKTGKFQSIAYNENYTPQKGDVMSMPSSSKSKHNYGHAAIFNGKYWVSDFIQTNKRGNTAAPSDAYFNDIRSGKITPVIARMKSSETPNQKKTATSVSVKGNMNYAQQIYASLREHGLSAQQARIMTAEIGRENSFNPDFLFGSHTDPKNGATNVGLISWQGIRAKKLIAELTAKGLYKNGKITRSKASLDEMVKYMLSEISNNPAYSKTKKEFLDNPNVAYDKGNKILGDNYIIWRRDDPKYKSGHDRRDAFFKQTANMEMAYNANRISKGVSQSNQLAGGNTATHTDNRKYVNVNIPNMNVKTSSNTVSGNTVAAMKETHNYLFNQLGVSMT</sequence>
<keyword evidence="2" id="KW-0812">Transmembrane</keyword>
<organism evidence="4 5">
    <name type="scientific">Snodgrassella alvi</name>
    <dbReference type="NCBI Taxonomy" id="1196083"/>
    <lineage>
        <taxon>Bacteria</taxon>
        <taxon>Pseudomonadati</taxon>
        <taxon>Pseudomonadota</taxon>
        <taxon>Betaproteobacteria</taxon>
        <taxon>Neisseriales</taxon>
        <taxon>Neisseriaceae</taxon>
        <taxon>Snodgrassella</taxon>
    </lineage>
</organism>
<proteinExistence type="predicted"/>
<feature type="transmembrane region" description="Helical" evidence="2">
    <location>
        <begin position="334"/>
        <end position="360"/>
    </location>
</feature>
<dbReference type="AlphaFoldDB" id="A0A2N9Y3I1"/>
<gene>
    <name evidence="4" type="ORF">BHC47_05875</name>
</gene>
<name>A0A2N9Y3I1_9NEIS</name>
<evidence type="ECO:0000256" key="2">
    <source>
        <dbReference type="SAM" id="Phobius"/>
    </source>
</evidence>
<evidence type="ECO:0000313" key="4">
    <source>
        <dbReference type="EMBL" id="PIT62018.1"/>
    </source>
</evidence>
<keyword evidence="2" id="KW-0472">Membrane</keyword>
<reference evidence="4 5" key="1">
    <citation type="journal article" date="2017" name="MBio">
        <title>Type VI secretion-mediated competition in the bee gut microbiome.</title>
        <authorList>
            <person name="Steele M.I."/>
            <person name="Kwong W.K."/>
            <person name="Powell J.E."/>
            <person name="Whiteley M."/>
            <person name="Moran N.A."/>
        </authorList>
    </citation>
    <scope>NUCLEOTIDE SEQUENCE [LARGE SCALE GENOMIC DNA]</scope>
    <source>
        <strain evidence="4 5">PEB0171</strain>
    </source>
</reference>
<dbReference type="RefSeq" id="WP_100117068.1">
    <property type="nucleotide sequence ID" value="NZ_MEIV01000053.1"/>
</dbReference>
<dbReference type="Gene3D" id="3.90.1720.10">
    <property type="entry name" value="endopeptidase domain like (from Nostoc punctiforme)"/>
    <property type="match status" value="1"/>
</dbReference>
<evidence type="ECO:0000256" key="1">
    <source>
        <dbReference type="SAM" id="MobiDB-lite"/>
    </source>
</evidence>
<accession>A0A2N9Y3I1</accession>
<protein>
    <recommendedName>
        <fullName evidence="3">Peptidase C51 domain-containing protein</fullName>
    </recommendedName>
</protein>
<evidence type="ECO:0000313" key="5">
    <source>
        <dbReference type="Proteomes" id="UP000231094"/>
    </source>
</evidence>
<dbReference type="InterPro" id="IPR007921">
    <property type="entry name" value="CHAP_dom"/>
</dbReference>
<feature type="transmembrane region" description="Helical" evidence="2">
    <location>
        <begin position="297"/>
        <end position="322"/>
    </location>
</feature>
<dbReference type="Pfam" id="PF05257">
    <property type="entry name" value="CHAP"/>
    <property type="match status" value="1"/>
</dbReference>
<dbReference type="Gene3D" id="1.10.530.10">
    <property type="match status" value="1"/>
</dbReference>
<comment type="caution">
    <text evidence="4">The sequence shown here is derived from an EMBL/GenBank/DDBJ whole genome shotgun (WGS) entry which is preliminary data.</text>
</comment>
<keyword evidence="2" id="KW-1133">Transmembrane helix</keyword>
<dbReference type="Proteomes" id="UP000231094">
    <property type="component" value="Unassembled WGS sequence"/>
</dbReference>
<dbReference type="EMBL" id="MEIV01000053">
    <property type="protein sequence ID" value="PIT62018.1"/>
    <property type="molecule type" value="Genomic_DNA"/>
</dbReference>
<feature type="domain" description="Peptidase C51" evidence="3">
    <location>
        <begin position="521"/>
        <end position="589"/>
    </location>
</feature>
<feature type="region of interest" description="Disordered" evidence="1">
    <location>
        <begin position="29"/>
        <end position="51"/>
    </location>
</feature>